<feature type="compositionally biased region" description="Basic and acidic residues" evidence="2">
    <location>
        <begin position="715"/>
        <end position="737"/>
    </location>
</feature>
<feature type="coiled-coil region" evidence="1">
    <location>
        <begin position="272"/>
        <end position="341"/>
    </location>
</feature>
<feature type="region of interest" description="Disordered" evidence="2">
    <location>
        <begin position="240"/>
        <end position="260"/>
    </location>
</feature>
<evidence type="ECO:0000256" key="2">
    <source>
        <dbReference type="SAM" id="MobiDB-lite"/>
    </source>
</evidence>
<protein>
    <submittedName>
        <fullName evidence="3">Uncharacterized protein</fullName>
    </submittedName>
</protein>
<dbReference type="AlphaFoldDB" id="A0A0B6ZZY0"/>
<evidence type="ECO:0000313" key="3">
    <source>
        <dbReference type="EMBL" id="CEK73285.1"/>
    </source>
</evidence>
<reference evidence="3" key="1">
    <citation type="submission" date="2014-12" db="EMBL/GenBank/DDBJ databases">
        <title>Insight into the proteome of Arion vulgaris.</title>
        <authorList>
            <person name="Aradska J."/>
            <person name="Bulat T."/>
            <person name="Smidak R."/>
            <person name="Sarate P."/>
            <person name="Gangsoo J."/>
            <person name="Sialana F."/>
            <person name="Bilban M."/>
            <person name="Lubec G."/>
        </authorList>
    </citation>
    <scope>NUCLEOTIDE SEQUENCE</scope>
    <source>
        <tissue evidence="3">Skin</tissue>
    </source>
</reference>
<keyword evidence="1" id="KW-0175">Coiled coil</keyword>
<evidence type="ECO:0000256" key="1">
    <source>
        <dbReference type="SAM" id="Coils"/>
    </source>
</evidence>
<proteinExistence type="predicted"/>
<accession>A0A0B6ZZY0</accession>
<gene>
    <name evidence="3" type="primary">ORF86084</name>
</gene>
<organism evidence="3">
    <name type="scientific">Arion vulgaris</name>
    <dbReference type="NCBI Taxonomy" id="1028688"/>
    <lineage>
        <taxon>Eukaryota</taxon>
        <taxon>Metazoa</taxon>
        <taxon>Spiralia</taxon>
        <taxon>Lophotrochozoa</taxon>
        <taxon>Mollusca</taxon>
        <taxon>Gastropoda</taxon>
        <taxon>Heterobranchia</taxon>
        <taxon>Euthyneura</taxon>
        <taxon>Panpulmonata</taxon>
        <taxon>Eupulmonata</taxon>
        <taxon>Stylommatophora</taxon>
        <taxon>Helicina</taxon>
        <taxon>Arionoidea</taxon>
        <taxon>Arionidae</taxon>
        <taxon>Arion</taxon>
    </lineage>
</organism>
<dbReference type="EMBL" id="HACG01026420">
    <property type="protein sequence ID" value="CEK73285.1"/>
    <property type="molecule type" value="Transcribed_RNA"/>
</dbReference>
<feature type="compositionally biased region" description="Basic and acidic residues" evidence="2">
    <location>
        <begin position="240"/>
        <end position="258"/>
    </location>
</feature>
<feature type="region of interest" description="Disordered" evidence="2">
    <location>
        <begin position="708"/>
        <end position="737"/>
    </location>
</feature>
<feature type="coiled-coil region" evidence="1">
    <location>
        <begin position="433"/>
        <end position="639"/>
    </location>
</feature>
<feature type="coiled-coil region" evidence="1">
    <location>
        <begin position="6"/>
        <end position="124"/>
    </location>
</feature>
<sequence length="737" mass="86076">MYEEKKTDFQEEKHTLEKKKAKCESEKETLREMKNVVQKNQEKLCKDRECLEEQQTIIQKEYEKYQKDVEILKEDKVGLQVEKDRLENVEKSIQEKFDSLQIVNVRLAKNREELNEKERSIESRIEKACILEEERKKFQNEWEMLKKTQDILLKKMALLDKRESRLEDDNRQLQKELENIQCSQEDIKKNSVVLLEKERIIKDERAELETAWESLRQSQDDLKKEQDAMKQKCEEIDEKMKTVGESDRNTHGGDRGQDVLDTESPELLKEQLQNLEDELDCMTVDLEGANEKIKTLEYFITKGKALLAENTYSINQANNRIKELEENLVLSTAKLEATNEECEKLKKIQQNSRVAALEQDGLRKELEVLKKMRAGDTDYYEDVIRQLKLKLRDVQSNEASFYEPKDSSSKCTPSIDQMRKIIEFENASKFLELSDLRKRVAEQKTEISNLEAEKSQLQAQCNTLQLHVDNETLKSETMKSTANQATCARIKCEAELTKLKRELGKDRNQVQDVSSDEATKMLKNQLKEKDSLINELNRTIDTRNMQWNGIALRNKQLIEQNHSKQKLESELQVVSAELAKLRTECSDLEKFRKDSAELTRLRQEIAENKTFKHSTSTQLLTLQKENTELKASLEKLKSEVQVAPKDSYLKHLQGQENLQLPQEELQHHSSTNMSGGAIASYVIVVKEREIRDLKKKIHMQSELLKQLGKNINSGSEEHDYRRSLDNSIDKENQTPHH</sequence>
<name>A0A0B6ZZY0_9EUPU</name>
<feature type="coiled-coil region" evidence="1">
    <location>
        <begin position="156"/>
        <end position="239"/>
    </location>
</feature>